<name>A0A0A7LA82_9ARCH</name>
<gene>
    <name evidence="1" type="ORF">Mpt1_c01420</name>
</gene>
<keyword evidence="2" id="KW-1185">Reference proteome</keyword>
<dbReference type="Proteomes" id="UP000030787">
    <property type="component" value="Chromosome"/>
</dbReference>
<dbReference type="AlphaFoldDB" id="A0A0A7LA82"/>
<dbReference type="EMBL" id="CP010070">
    <property type="protein sequence ID" value="AIZ56045.1"/>
    <property type="molecule type" value="Genomic_DNA"/>
</dbReference>
<dbReference type="GeneID" id="24817816"/>
<evidence type="ECO:0000313" key="2">
    <source>
        <dbReference type="Proteomes" id="UP000030787"/>
    </source>
</evidence>
<evidence type="ECO:0000313" key="1">
    <source>
        <dbReference type="EMBL" id="AIZ56045.1"/>
    </source>
</evidence>
<dbReference type="STRING" id="1577791.Mpt1_c01420"/>
<dbReference type="Pfam" id="PF01886">
    <property type="entry name" value="DUF61"/>
    <property type="match status" value="1"/>
</dbReference>
<organism evidence="1 2">
    <name type="scientific">Candidatus Methanoplasma termitum</name>
    <dbReference type="NCBI Taxonomy" id="1577791"/>
    <lineage>
        <taxon>Archaea</taxon>
        <taxon>Methanobacteriati</taxon>
        <taxon>Thermoplasmatota</taxon>
        <taxon>Thermoplasmata</taxon>
        <taxon>Methanomassiliicoccales</taxon>
        <taxon>Methanomassiliicoccaceae</taxon>
        <taxon>Candidatus Methanoplasma</taxon>
    </lineage>
</organism>
<dbReference type="InterPro" id="IPR002746">
    <property type="entry name" value="UPF0216"/>
</dbReference>
<reference evidence="1 2" key="1">
    <citation type="journal article" date="2014" name="Appl. Environ. Microbiol.">
        <title>Comparative Genome Analysis of 'Candidatus Methanoplasma termitum' Indicates a New Mode of Energy Metabolism in the Seventh Order of Methanogens.</title>
        <authorList>
            <person name="Lang K."/>
            <person name="Schuldes J."/>
            <person name="Klingl A."/>
            <person name="Poehlein A."/>
            <person name="Daniel R."/>
            <person name="Brune A."/>
        </authorList>
    </citation>
    <scope>NUCLEOTIDE SEQUENCE [LARGE SCALE GENOMIC DNA]</scope>
    <source>
        <strain evidence="2">Mpt1</strain>
    </source>
</reference>
<accession>A0A0A7LA82</accession>
<dbReference type="HOGENOM" id="CLU_1954549_0_0_2"/>
<proteinExistence type="predicted"/>
<dbReference type="KEGG" id="mear:Mpt1_c01420"/>
<dbReference type="RefSeq" id="WP_052399214.1">
    <property type="nucleotide sequence ID" value="NZ_CP010070.1"/>
</dbReference>
<sequence>MDIERTIRDMNRHVAVSRKTLLEYLESGLDSYDTKDGQKCSVDRKDIELLAANCTEIEKMRLRIPIFVSTDTSYEGGAWKIEGKAEVAVVSKLLNKRVHTDDFLRIYFPDLKDLRKMVPSVINVVFVP</sequence>
<dbReference type="OrthoDB" id="18795at2157"/>
<protein>
    <submittedName>
        <fullName evidence="1">Uncharacterized protein</fullName>
    </submittedName>
</protein>